<sequence length="62" mass="6949">MTRGGEFIPGHDSKLYSAIIKHVGGITNLRKLVEQSTGKYVVVHETLSSVYIMEDISTIWKN</sequence>
<reference evidence="1 2" key="1">
    <citation type="journal article" date="2018" name="ISME J.">
        <title>Endosymbiont genomes yield clues of tubeworm success.</title>
        <authorList>
            <person name="Li Y."/>
            <person name="Liles M.R."/>
            <person name="Halanych K.M."/>
        </authorList>
    </citation>
    <scope>NUCLEOTIDE SEQUENCE [LARGE SCALE GENOMIC DNA]</scope>
    <source>
        <strain evidence="1">A1464</strain>
    </source>
</reference>
<evidence type="ECO:0000313" key="2">
    <source>
        <dbReference type="Proteomes" id="UP000254266"/>
    </source>
</evidence>
<proteinExistence type="predicted"/>
<keyword evidence="2" id="KW-1185">Reference proteome</keyword>
<protein>
    <submittedName>
        <fullName evidence="1">Uncharacterized protein</fullName>
    </submittedName>
</protein>
<evidence type="ECO:0000313" key="1">
    <source>
        <dbReference type="EMBL" id="RDH84067.1"/>
    </source>
</evidence>
<organism evidence="1 2">
    <name type="scientific">endosymbiont of Galathealinum brachiosum</name>
    <dbReference type="NCBI Taxonomy" id="2200906"/>
    <lineage>
        <taxon>Bacteria</taxon>
        <taxon>Pseudomonadati</taxon>
        <taxon>Pseudomonadota</taxon>
        <taxon>Gammaproteobacteria</taxon>
        <taxon>sulfur-oxidizing symbionts</taxon>
    </lineage>
</organism>
<gene>
    <name evidence="1" type="ORF">DIZ80_08005</name>
</gene>
<comment type="caution">
    <text evidence="1">The sequence shown here is derived from an EMBL/GenBank/DDBJ whole genome shotgun (WGS) entry which is preliminary data.</text>
</comment>
<accession>A0A370DIE6</accession>
<dbReference type="EMBL" id="QFXC01000008">
    <property type="protein sequence ID" value="RDH84067.1"/>
    <property type="molecule type" value="Genomic_DNA"/>
</dbReference>
<dbReference type="Proteomes" id="UP000254266">
    <property type="component" value="Unassembled WGS sequence"/>
</dbReference>
<name>A0A370DIE6_9GAMM</name>
<dbReference type="AlphaFoldDB" id="A0A370DIE6"/>